<dbReference type="AlphaFoldDB" id="A0A540L7E4"/>
<gene>
    <name evidence="2" type="ORF">C1H46_032045</name>
</gene>
<evidence type="ECO:0000313" key="2">
    <source>
        <dbReference type="EMBL" id="TQD82403.1"/>
    </source>
</evidence>
<protein>
    <recommendedName>
        <fullName evidence="1">Retrovirus-related Pol polyprotein from transposon TNT 1-94-like beta-barrel domain-containing protein</fullName>
    </recommendedName>
</protein>
<dbReference type="InterPro" id="IPR054722">
    <property type="entry name" value="PolX-like_BBD"/>
</dbReference>
<dbReference type="EMBL" id="VIEB01000723">
    <property type="protein sequence ID" value="TQD82403.1"/>
    <property type="molecule type" value="Genomic_DNA"/>
</dbReference>
<proteinExistence type="predicted"/>
<reference evidence="2 3" key="1">
    <citation type="journal article" date="2019" name="G3 (Bethesda)">
        <title>Sequencing of a Wild Apple (Malus baccata) Genome Unravels the Differences Between Cultivated and Wild Apple Species Regarding Disease Resistance and Cold Tolerance.</title>
        <authorList>
            <person name="Chen X."/>
        </authorList>
    </citation>
    <scope>NUCLEOTIDE SEQUENCE [LARGE SCALE GENOMIC DNA]</scope>
    <source>
        <strain evidence="3">cv. Shandingzi</strain>
        <tissue evidence="2">Leaves</tissue>
    </source>
</reference>
<sequence>MVAQNNVPETSAQNSTWILGTGASHHMTFNIASLNNVTPFEGAETIKFRNGQGLSIHNIGSTMIKTPFSSLILNQVLHVPSIAVNLLSVTQLCKDNKCWFICDDIVFFVQDKEQSKSYTKEGLSLENCFISLPQHSHLQQHLLDNW</sequence>
<dbReference type="Proteomes" id="UP000315295">
    <property type="component" value="Unassembled WGS sequence"/>
</dbReference>
<name>A0A540L7E4_MALBA</name>
<evidence type="ECO:0000259" key="1">
    <source>
        <dbReference type="Pfam" id="PF22936"/>
    </source>
</evidence>
<accession>A0A540L7E4</accession>
<organism evidence="2 3">
    <name type="scientific">Malus baccata</name>
    <name type="common">Siberian crab apple</name>
    <name type="synonym">Pyrus baccata</name>
    <dbReference type="NCBI Taxonomy" id="106549"/>
    <lineage>
        <taxon>Eukaryota</taxon>
        <taxon>Viridiplantae</taxon>
        <taxon>Streptophyta</taxon>
        <taxon>Embryophyta</taxon>
        <taxon>Tracheophyta</taxon>
        <taxon>Spermatophyta</taxon>
        <taxon>Magnoliopsida</taxon>
        <taxon>eudicotyledons</taxon>
        <taxon>Gunneridae</taxon>
        <taxon>Pentapetalae</taxon>
        <taxon>rosids</taxon>
        <taxon>fabids</taxon>
        <taxon>Rosales</taxon>
        <taxon>Rosaceae</taxon>
        <taxon>Amygdaloideae</taxon>
        <taxon>Maleae</taxon>
        <taxon>Malus</taxon>
    </lineage>
</organism>
<keyword evidence="3" id="KW-1185">Reference proteome</keyword>
<comment type="caution">
    <text evidence="2">The sequence shown here is derived from an EMBL/GenBank/DDBJ whole genome shotgun (WGS) entry which is preliminary data.</text>
</comment>
<feature type="domain" description="Retrovirus-related Pol polyprotein from transposon TNT 1-94-like beta-barrel" evidence="1">
    <location>
        <begin position="17"/>
        <end position="94"/>
    </location>
</feature>
<evidence type="ECO:0000313" key="3">
    <source>
        <dbReference type="Proteomes" id="UP000315295"/>
    </source>
</evidence>
<dbReference type="Pfam" id="PF22936">
    <property type="entry name" value="Pol_BBD"/>
    <property type="match status" value="1"/>
</dbReference>